<gene>
    <name evidence="3" type="ORF">PCAR00345_LOCUS29660</name>
</gene>
<dbReference type="InterPro" id="IPR029052">
    <property type="entry name" value="Metallo-depent_PP-like"/>
</dbReference>
<name>A0A7S4F7I9_CHRCT</name>
<protein>
    <recommendedName>
        <fullName evidence="2">Calcineurin-like phosphoesterase domain-containing protein</fullName>
    </recommendedName>
</protein>
<dbReference type="PANTHER" id="PTHR43143:SF1">
    <property type="entry name" value="SERINE_THREONINE-PROTEIN PHOSPHATASE CPPED1"/>
    <property type="match status" value="1"/>
</dbReference>
<dbReference type="PANTHER" id="PTHR43143">
    <property type="entry name" value="METALLOPHOSPHOESTERASE, CALCINEURIN SUPERFAMILY"/>
    <property type="match status" value="1"/>
</dbReference>
<dbReference type="InterPro" id="IPR051918">
    <property type="entry name" value="STPP_CPPED1"/>
</dbReference>
<organism evidence="3">
    <name type="scientific">Chrysotila carterae</name>
    <name type="common">Marine alga</name>
    <name type="synonym">Syracosphaera carterae</name>
    <dbReference type="NCBI Taxonomy" id="13221"/>
    <lineage>
        <taxon>Eukaryota</taxon>
        <taxon>Haptista</taxon>
        <taxon>Haptophyta</taxon>
        <taxon>Prymnesiophyceae</taxon>
        <taxon>Isochrysidales</taxon>
        <taxon>Isochrysidaceae</taxon>
        <taxon>Chrysotila</taxon>
    </lineage>
</organism>
<reference evidence="3" key="1">
    <citation type="submission" date="2021-01" db="EMBL/GenBank/DDBJ databases">
        <authorList>
            <person name="Corre E."/>
            <person name="Pelletier E."/>
            <person name="Niang G."/>
            <person name="Scheremetjew M."/>
            <person name="Finn R."/>
            <person name="Kale V."/>
            <person name="Holt S."/>
            <person name="Cochrane G."/>
            <person name="Meng A."/>
            <person name="Brown T."/>
            <person name="Cohen L."/>
        </authorList>
    </citation>
    <scope>NUCLEOTIDE SEQUENCE</scope>
    <source>
        <strain evidence="3">CCMP645</strain>
    </source>
</reference>
<feature type="signal peptide" evidence="1">
    <location>
        <begin position="1"/>
        <end position="22"/>
    </location>
</feature>
<sequence>MCFGRMFVFFLLLLLLRFTVLQLTLPIVQPEEQQVRFWEKRDWRRRLTSSRRSGVPLRAKTSKTLNSRSGYMRTRRRLHPGGHFVLVPQHRPRAGTPTNASAPMLRFAVVSDTHFWQSTTARSSFISASDARAVRDGLLVSESDSVLPLLLSQLAAFARSGGDFAIHAGDAVCGGASFKQPAAEFVRSLASYRQTERRYLGDWPVFHIPGNHDMHPVEGGTAAWRAAFCSPNATGSGPCKAQDGRVPPSYRALHAHGWRLLLLDATDGLSADVDGHGHIGRAQLEWLQAELDESAAAKEQVILVVHQLLAMPNPQPAWLDVREDFVDNRGEVLSLLSNYDHVRLSLHGHVHANSLTTAHGIPFVSTAAAAEFPMQWREVAIFACEIHLSTRSIDPPTAVVEKSRRRDTRAGRNEIKIGPAIANSIIISTCDWKNR</sequence>
<dbReference type="InterPro" id="IPR004843">
    <property type="entry name" value="Calcineurin-like_PHP"/>
</dbReference>
<proteinExistence type="predicted"/>
<dbReference type="EMBL" id="HBIZ01046284">
    <property type="protein sequence ID" value="CAE0777021.1"/>
    <property type="molecule type" value="Transcribed_RNA"/>
</dbReference>
<evidence type="ECO:0000256" key="1">
    <source>
        <dbReference type="SAM" id="SignalP"/>
    </source>
</evidence>
<accession>A0A7S4F7I9</accession>
<evidence type="ECO:0000259" key="2">
    <source>
        <dbReference type="Pfam" id="PF00149"/>
    </source>
</evidence>
<dbReference type="Pfam" id="PF00149">
    <property type="entry name" value="Metallophos"/>
    <property type="match status" value="1"/>
</dbReference>
<dbReference type="GO" id="GO:0016787">
    <property type="term" value="F:hydrolase activity"/>
    <property type="evidence" value="ECO:0007669"/>
    <property type="project" value="InterPro"/>
</dbReference>
<dbReference type="Gene3D" id="3.60.21.10">
    <property type="match status" value="1"/>
</dbReference>
<dbReference type="AlphaFoldDB" id="A0A7S4F7I9"/>
<evidence type="ECO:0000313" key="3">
    <source>
        <dbReference type="EMBL" id="CAE0777021.1"/>
    </source>
</evidence>
<keyword evidence="1" id="KW-0732">Signal</keyword>
<feature type="domain" description="Calcineurin-like phosphoesterase" evidence="2">
    <location>
        <begin position="105"/>
        <end position="352"/>
    </location>
</feature>
<dbReference type="SUPFAM" id="SSF56300">
    <property type="entry name" value="Metallo-dependent phosphatases"/>
    <property type="match status" value="1"/>
</dbReference>
<feature type="chain" id="PRO_5031465273" description="Calcineurin-like phosphoesterase domain-containing protein" evidence="1">
    <location>
        <begin position="23"/>
        <end position="435"/>
    </location>
</feature>